<reference evidence="3" key="1">
    <citation type="submission" date="2016-04" db="UniProtKB">
        <authorList>
            <consortium name="WormBaseParasite"/>
        </authorList>
    </citation>
    <scope>IDENTIFICATION</scope>
</reference>
<evidence type="ECO:0000313" key="3">
    <source>
        <dbReference type="WBParaSite" id="ACOC_0000753101-mRNA-1"/>
    </source>
</evidence>
<dbReference type="EMBL" id="UYYA01004049">
    <property type="protein sequence ID" value="VDM59117.1"/>
    <property type="molecule type" value="Genomic_DNA"/>
</dbReference>
<proteinExistence type="predicted"/>
<evidence type="ECO:0000313" key="1">
    <source>
        <dbReference type="EMBL" id="VDM59117.1"/>
    </source>
</evidence>
<dbReference type="AlphaFoldDB" id="A0A0R3PQC4"/>
<evidence type="ECO:0000313" key="2">
    <source>
        <dbReference type="Proteomes" id="UP000267027"/>
    </source>
</evidence>
<sequence>MDHLELQARTSAVWRIVSSQPMVKSVFLPVFKSKFHSDITEEWLLVLDSLRRTSLMSVLVSSTATTVENSRFYCSTLALRTSR</sequence>
<protein>
    <submittedName>
        <fullName evidence="3">F-box domain-containing protein</fullName>
    </submittedName>
</protein>
<dbReference type="Proteomes" id="UP000267027">
    <property type="component" value="Unassembled WGS sequence"/>
</dbReference>
<keyword evidence="2" id="KW-1185">Reference proteome</keyword>
<name>A0A0R3PQC4_ANGCS</name>
<gene>
    <name evidence="1" type="ORF">ACOC_LOCUS7532</name>
</gene>
<organism evidence="3">
    <name type="scientific">Angiostrongylus costaricensis</name>
    <name type="common">Nematode worm</name>
    <dbReference type="NCBI Taxonomy" id="334426"/>
    <lineage>
        <taxon>Eukaryota</taxon>
        <taxon>Metazoa</taxon>
        <taxon>Ecdysozoa</taxon>
        <taxon>Nematoda</taxon>
        <taxon>Chromadorea</taxon>
        <taxon>Rhabditida</taxon>
        <taxon>Rhabditina</taxon>
        <taxon>Rhabditomorpha</taxon>
        <taxon>Strongyloidea</taxon>
        <taxon>Metastrongylidae</taxon>
        <taxon>Angiostrongylus</taxon>
    </lineage>
</organism>
<dbReference type="WBParaSite" id="ACOC_0000753101-mRNA-1">
    <property type="protein sequence ID" value="ACOC_0000753101-mRNA-1"/>
    <property type="gene ID" value="ACOC_0000753101"/>
</dbReference>
<reference evidence="1 2" key="2">
    <citation type="submission" date="2018-11" db="EMBL/GenBank/DDBJ databases">
        <authorList>
            <consortium name="Pathogen Informatics"/>
        </authorList>
    </citation>
    <scope>NUCLEOTIDE SEQUENCE [LARGE SCALE GENOMIC DNA]</scope>
    <source>
        <strain evidence="1 2">Costa Rica</strain>
    </source>
</reference>
<accession>A0A0R3PQC4</accession>